<dbReference type="GO" id="GO:0045053">
    <property type="term" value="P:protein retention in Golgi apparatus"/>
    <property type="evidence" value="ECO:0007669"/>
    <property type="project" value="TreeGrafter"/>
</dbReference>
<accession>K1RDN3</accession>
<protein>
    <submittedName>
        <fullName evidence="2">Vacuolar protein sorting-associated protein 13D</fullName>
    </submittedName>
</protein>
<feature type="domain" description="B box-type" evidence="1">
    <location>
        <begin position="52"/>
        <end position="97"/>
    </location>
</feature>
<dbReference type="SUPFAM" id="SSF57845">
    <property type="entry name" value="B-box zinc-binding domain"/>
    <property type="match status" value="1"/>
</dbReference>
<dbReference type="Gene3D" id="2.120.10.30">
    <property type="entry name" value="TolB, C-terminal domain"/>
    <property type="match status" value="1"/>
</dbReference>
<proteinExistence type="predicted"/>
<dbReference type="CDD" id="cd23453">
    <property type="entry name" value="beta-trefoil_Ricin_VPS13D"/>
    <property type="match status" value="1"/>
</dbReference>
<evidence type="ECO:0000313" key="2">
    <source>
        <dbReference type="EMBL" id="EKC41804.1"/>
    </source>
</evidence>
<organism evidence="2">
    <name type="scientific">Magallana gigas</name>
    <name type="common">Pacific oyster</name>
    <name type="synonym">Crassostrea gigas</name>
    <dbReference type="NCBI Taxonomy" id="29159"/>
    <lineage>
        <taxon>Eukaryota</taxon>
        <taxon>Metazoa</taxon>
        <taxon>Spiralia</taxon>
        <taxon>Lophotrochozoa</taxon>
        <taxon>Mollusca</taxon>
        <taxon>Bivalvia</taxon>
        <taxon>Autobranchia</taxon>
        <taxon>Pteriomorphia</taxon>
        <taxon>Ostreida</taxon>
        <taxon>Ostreoidea</taxon>
        <taxon>Ostreidae</taxon>
        <taxon>Magallana</taxon>
    </lineage>
</organism>
<dbReference type="InterPro" id="IPR026847">
    <property type="entry name" value="VPS13"/>
</dbReference>
<dbReference type="GO" id="GO:0006623">
    <property type="term" value="P:protein targeting to vacuole"/>
    <property type="evidence" value="ECO:0007669"/>
    <property type="project" value="TreeGrafter"/>
</dbReference>
<dbReference type="PANTHER" id="PTHR16166:SF141">
    <property type="entry name" value="INTERMEMBRANE LIPID TRANSFER PROTEIN VPS13D"/>
    <property type="match status" value="1"/>
</dbReference>
<dbReference type="Gene3D" id="3.30.160.60">
    <property type="entry name" value="Classic Zinc Finger"/>
    <property type="match status" value="1"/>
</dbReference>
<dbReference type="Pfam" id="PF25037">
    <property type="entry name" value="VPS13_C"/>
    <property type="match status" value="1"/>
</dbReference>
<reference evidence="2" key="1">
    <citation type="journal article" date="2012" name="Nature">
        <title>The oyster genome reveals stress adaptation and complexity of shell formation.</title>
        <authorList>
            <person name="Zhang G."/>
            <person name="Fang X."/>
            <person name="Guo X."/>
            <person name="Li L."/>
            <person name="Luo R."/>
            <person name="Xu F."/>
            <person name="Yang P."/>
            <person name="Zhang L."/>
            <person name="Wang X."/>
            <person name="Qi H."/>
            <person name="Xiong Z."/>
            <person name="Que H."/>
            <person name="Xie Y."/>
            <person name="Holland P.W."/>
            <person name="Paps J."/>
            <person name="Zhu Y."/>
            <person name="Wu F."/>
            <person name="Chen Y."/>
            <person name="Wang J."/>
            <person name="Peng C."/>
            <person name="Meng J."/>
            <person name="Yang L."/>
            <person name="Liu J."/>
            <person name="Wen B."/>
            <person name="Zhang N."/>
            <person name="Huang Z."/>
            <person name="Zhu Q."/>
            <person name="Feng Y."/>
            <person name="Mount A."/>
            <person name="Hedgecock D."/>
            <person name="Xu Z."/>
            <person name="Liu Y."/>
            <person name="Domazet-Loso T."/>
            <person name="Du Y."/>
            <person name="Sun X."/>
            <person name="Zhang S."/>
            <person name="Liu B."/>
            <person name="Cheng P."/>
            <person name="Jiang X."/>
            <person name="Li J."/>
            <person name="Fan D."/>
            <person name="Wang W."/>
            <person name="Fu W."/>
            <person name="Wang T."/>
            <person name="Wang B."/>
            <person name="Zhang J."/>
            <person name="Peng Z."/>
            <person name="Li Y."/>
            <person name="Li N."/>
            <person name="Wang J."/>
            <person name="Chen M."/>
            <person name="He Y."/>
            <person name="Tan F."/>
            <person name="Song X."/>
            <person name="Zheng Q."/>
            <person name="Huang R."/>
            <person name="Yang H."/>
            <person name="Du X."/>
            <person name="Chen L."/>
            <person name="Yang M."/>
            <person name="Gaffney P.M."/>
            <person name="Wang S."/>
            <person name="Luo L."/>
            <person name="She Z."/>
            <person name="Ming Y."/>
            <person name="Huang W."/>
            <person name="Zhang S."/>
            <person name="Huang B."/>
            <person name="Zhang Y."/>
            <person name="Qu T."/>
            <person name="Ni P."/>
            <person name="Miao G."/>
            <person name="Wang J."/>
            <person name="Wang Q."/>
            <person name="Steinberg C.E."/>
            <person name="Wang H."/>
            <person name="Li N."/>
            <person name="Qian L."/>
            <person name="Zhang G."/>
            <person name="Li Y."/>
            <person name="Yang H."/>
            <person name="Liu X."/>
            <person name="Wang J."/>
            <person name="Yin Y."/>
            <person name="Wang J."/>
        </authorList>
    </citation>
    <scope>NUCLEOTIDE SEQUENCE [LARGE SCALE GENOMIC DNA]</scope>
    <source>
        <strain evidence="2">05x7-T-G4-1.051#20</strain>
    </source>
</reference>
<dbReference type="CDD" id="cd19756">
    <property type="entry name" value="Bbox2"/>
    <property type="match status" value="1"/>
</dbReference>
<dbReference type="InterPro" id="IPR000315">
    <property type="entry name" value="Znf_B-box"/>
</dbReference>
<dbReference type="EMBL" id="JH816168">
    <property type="protein sequence ID" value="EKC41804.1"/>
    <property type="molecule type" value="Genomic_DNA"/>
</dbReference>
<name>K1RDN3_MAGGI</name>
<dbReference type="PROSITE" id="PS50119">
    <property type="entry name" value="ZF_BBOX"/>
    <property type="match status" value="2"/>
</dbReference>
<dbReference type="HOGENOM" id="CLU_255128_0_0_1"/>
<evidence type="ECO:0000259" key="1">
    <source>
        <dbReference type="PROSITE" id="PS50119"/>
    </source>
</evidence>
<dbReference type="InterPro" id="IPR056748">
    <property type="entry name" value="VPS13-like_C"/>
</dbReference>
<dbReference type="GO" id="GO:0008270">
    <property type="term" value="F:zinc ion binding"/>
    <property type="evidence" value="ECO:0007669"/>
    <property type="project" value="InterPro"/>
</dbReference>
<dbReference type="SUPFAM" id="SSF101898">
    <property type="entry name" value="NHL repeat"/>
    <property type="match status" value="1"/>
</dbReference>
<dbReference type="PANTHER" id="PTHR16166">
    <property type="entry name" value="VACUOLAR PROTEIN SORTING-ASSOCIATED PROTEIN VPS13"/>
    <property type="match status" value="1"/>
</dbReference>
<gene>
    <name evidence="2" type="ORF">CGI_10026422</name>
</gene>
<dbReference type="GO" id="GO:0007005">
    <property type="term" value="P:mitochondrion organization"/>
    <property type="evidence" value="ECO:0007669"/>
    <property type="project" value="TreeGrafter"/>
</dbReference>
<sequence length="1388" mass="155189">MKIEYSKAGSGEVSNTIAFKAEYLSAPKGWGWEISINRPSRCLTMNRRTWAQDVLRCHLCETPGPPMYCDICHIHLCKACVGEHLSDESKDHRVVPFKKRGFAPECLKHSKKLCELYCEHCNISICLECVSTGEHLGHKQVELLKSFEAKKEVLRKDLQELEKLIYPKYQEIESNFPVLKTDLKENSKKLTAAIGKHGDILHREIDIAINILNCDVDEMEYKHLVALNKHENEIKCICTEITHSIANLKKLLNSNDVSFVSTYQSRNAEFRRLPPKLTVSVPRFTPQKINRERIYQQIGSLSALSIKTEEHGYTMDSPGAESSPPDKPLIVVPRIITDINTEYEEFNRLCIVSCLSDFKVWTSGEDNVMRLYNLHGKLVKSIQTKSGNRPWDIAVTQNGELVYTDFNDRTVNIVKNTQIQTVITLQGWRPLHVCSTFSGDLLVVLASDDKKQAKVVRCSGSTVKQTIQYNDKGQPLYSSDPLFKYISENKNLDICVADYRARAVVVVNQAGKLQFTYTVPPSTTKEPFIPIGTTTDSQSRILITDIKNHRIHILDQDGQFLRYINKLPYAWDEPMLGPSITLRVKGGTSATYTMDKLEEGKQLCYPNFIYLRASATFGRSPSSEGSDHRELVMEMVQDQYIKFCKKEIGIRNQLWRMTSGGMLEHEGSISPWDPHVRSSNPTGKSMVLDIDDIAPRPGRIVPLTLRKRDERRKATQTWKFSEDGRLCCADGAMCVQTLGGAECLRDTALAVVGPGPPAGRSVPAHMRIDRERLLPGSGCLAVRTVMDGPIRVLQITDVSQGSVVEATRNYQDWVVCEDQGAETEPKQVLPRGELFTHSICMSLTGGLNVSLVNHTPEELVYISLQNISLEYLSNPNSTTADISVASVQFFTATRPVMLYVTPTPSTHRDGPDNRSALHLVAQKIPNSKWNAEIYKHLIVNMKKLSIQIEEQLLWKLLQFFGFGSKYHMDEKVTEEEDPRSVLAAATSVKTKRYYFGQLKIQSNQINLSMLTASKLSPDLKALKRDMSLPLVKFEDAKVDLDPFVKSNLFETMAFLQKEIGIHYTEELKSQAAKILGSVDFLGNPLGLFNDVTEGISGLINDGNVGGLLKNVTHGVSNSAAKVVGSLSDGLGTLNMDRNYQDRREQLKTSAQSSKGHLLAGVKGFGNGLFGAMTSMFTQPYDGFKEDGIEGFVTGLGKGVIGTVTKPVVGVLDLASEAANAIKDTSSSSSRISPPPVRLPRCCHGAGMLLPAYSKNQAKSQKLLHDLNKKNLDEFFIAVEQLRREDNLTSLITSTQVYFLLGGMPDSSNIILRVPHKDLFQCLVVENNGRYYLEVIRVQTLGSDPQRVPQIRCDKLAVAERVSQQITYARNLYEEQQHTLTTSETEDST</sequence>
<dbReference type="InterPro" id="IPR011042">
    <property type="entry name" value="6-blade_b-propeller_TolB-like"/>
</dbReference>
<dbReference type="InParanoid" id="K1RDN3"/>
<feature type="domain" description="B box-type" evidence="1">
    <location>
        <begin position="106"/>
        <end position="143"/>
    </location>
</feature>